<dbReference type="RefSeq" id="WP_027826512.1">
    <property type="nucleotide sequence ID" value="NZ_CP047418.1"/>
</dbReference>
<evidence type="ECO:0000256" key="2">
    <source>
        <dbReference type="ARBA" id="ARBA00008107"/>
    </source>
</evidence>
<dbReference type="GO" id="GO:0045936">
    <property type="term" value="P:negative regulation of phosphate metabolic process"/>
    <property type="evidence" value="ECO:0007669"/>
    <property type="project" value="InterPro"/>
</dbReference>
<sequence length="223" mass="25792">MHAIFLEELEKLNKRFIDLGLQVSEQIYLATKSFIDHDRDLAKQVIETDQKINDRQIAIVEESLKLIALQQPVATDFRKIIAISNASTDLERLSDHAESIARETIRVKGEQRIIQIETEIEAMALQVRRMLEQVLEAYLRGDQDLARDIARLDTEVDRRHHQLYNLIVGAMKRDAKTVTADTSYLTVIRLLERIGDHIINVAEWVIYRETGKITELAFKEDSK</sequence>
<dbReference type="GeneID" id="89599785"/>
<evidence type="ECO:0000256" key="5">
    <source>
        <dbReference type="ARBA" id="ARBA00022490"/>
    </source>
</evidence>
<evidence type="ECO:0000313" key="10">
    <source>
        <dbReference type="Proteomes" id="UP000510886"/>
    </source>
</evidence>
<dbReference type="PANTHER" id="PTHR42930">
    <property type="entry name" value="PHOSPHATE-SPECIFIC TRANSPORT SYSTEM ACCESSORY PROTEIN PHOU"/>
    <property type="match status" value="1"/>
</dbReference>
<dbReference type="KEGG" id="lsw:GTO87_04900"/>
<protein>
    <recommendedName>
        <fullName evidence="7">Phosphate-specific transport system accessory protein PhoU</fullName>
    </recommendedName>
</protein>
<name>A0A7H9EL52_9LACO</name>
<evidence type="ECO:0000313" key="9">
    <source>
        <dbReference type="EMBL" id="QLL78002.1"/>
    </source>
</evidence>
<dbReference type="GO" id="GO:0006817">
    <property type="term" value="P:phosphate ion transport"/>
    <property type="evidence" value="ECO:0007669"/>
    <property type="project" value="UniProtKB-KW"/>
</dbReference>
<keyword evidence="6 7" id="KW-0592">Phosphate transport</keyword>
<organism evidence="9 10">
    <name type="scientific">Ligilactobacillus saerimneri</name>
    <dbReference type="NCBI Taxonomy" id="228229"/>
    <lineage>
        <taxon>Bacteria</taxon>
        <taxon>Bacillati</taxon>
        <taxon>Bacillota</taxon>
        <taxon>Bacilli</taxon>
        <taxon>Lactobacillales</taxon>
        <taxon>Lactobacillaceae</taxon>
        <taxon>Ligilactobacillus</taxon>
    </lineage>
</organism>
<feature type="domain" description="PhoU" evidence="8">
    <location>
        <begin position="18"/>
        <end position="103"/>
    </location>
</feature>
<evidence type="ECO:0000256" key="4">
    <source>
        <dbReference type="ARBA" id="ARBA00022448"/>
    </source>
</evidence>
<evidence type="ECO:0000256" key="7">
    <source>
        <dbReference type="PIRNR" id="PIRNR003107"/>
    </source>
</evidence>
<accession>A0A7H9EL52</accession>
<comment type="subcellular location">
    <subcellularLocation>
        <location evidence="1 7">Cytoplasm</location>
    </subcellularLocation>
</comment>
<gene>
    <name evidence="9" type="primary">phoU</name>
    <name evidence="9" type="ORF">GTO87_04900</name>
</gene>
<dbReference type="GO" id="GO:0030643">
    <property type="term" value="P:intracellular phosphate ion homeostasis"/>
    <property type="evidence" value="ECO:0007669"/>
    <property type="project" value="InterPro"/>
</dbReference>
<evidence type="ECO:0000256" key="6">
    <source>
        <dbReference type="ARBA" id="ARBA00022592"/>
    </source>
</evidence>
<dbReference type="PIRSF" id="PIRSF003107">
    <property type="entry name" value="PhoU"/>
    <property type="match status" value="1"/>
</dbReference>
<evidence type="ECO:0000259" key="8">
    <source>
        <dbReference type="Pfam" id="PF01895"/>
    </source>
</evidence>
<dbReference type="Gene3D" id="1.20.58.220">
    <property type="entry name" value="Phosphate transport system protein phou homolog 2, domain 2"/>
    <property type="match status" value="1"/>
</dbReference>
<comment type="similarity">
    <text evidence="2 7">Belongs to the PhoU family.</text>
</comment>
<dbReference type="GO" id="GO:0005737">
    <property type="term" value="C:cytoplasm"/>
    <property type="evidence" value="ECO:0007669"/>
    <property type="project" value="UniProtKB-SubCell"/>
</dbReference>
<keyword evidence="4 7" id="KW-0813">Transport</keyword>
<keyword evidence="5 7" id="KW-0963">Cytoplasm</keyword>
<dbReference type="Pfam" id="PF01895">
    <property type="entry name" value="PhoU"/>
    <property type="match status" value="2"/>
</dbReference>
<dbReference type="InterPro" id="IPR028366">
    <property type="entry name" value="PhoU"/>
</dbReference>
<dbReference type="InterPro" id="IPR026022">
    <property type="entry name" value="PhoU_dom"/>
</dbReference>
<evidence type="ECO:0000256" key="1">
    <source>
        <dbReference type="ARBA" id="ARBA00004496"/>
    </source>
</evidence>
<dbReference type="EMBL" id="CP047418">
    <property type="protein sequence ID" value="QLL78002.1"/>
    <property type="molecule type" value="Genomic_DNA"/>
</dbReference>
<proteinExistence type="inferred from homology"/>
<dbReference type="FunFam" id="1.20.58.220:FF:000004">
    <property type="entry name" value="Phosphate-specific transport system accessory protein PhoU"/>
    <property type="match status" value="1"/>
</dbReference>
<dbReference type="NCBIfam" id="TIGR02135">
    <property type="entry name" value="phoU_full"/>
    <property type="match status" value="1"/>
</dbReference>
<dbReference type="SUPFAM" id="SSF109755">
    <property type="entry name" value="PhoU-like"/>
    <property type="match status" value="1"/>
</dbReference>
<dbReference type="Proteomes" id="UP000510886">
    <property type="component" value="Chromosome"/>
</dbReference>
<comment type="function">
    <text evidence="7">Plays a role in the regulation of phosphate uptake.</text>
</comment>
<evidence type="ECO:0000256" key="3">
    <source>
        <dbReference type="ARBA" id="ARBA00011738"/>
    </source>
</evidence>
<dbReference type="AlphaFoldDB" id="A0A7H9EL52"/>
<reference evidence="9 10" key="1">
    <citation type="submission" date="2020-01" db="EMBL/GenBank/DDBJ databases">
        <title>Complete and circular genome sequences of six lactobacillus isolates from horses.</title>
        <authorList>
            <person name="Hassan H.M."/>
        </authorList>
    </citation>
    <scope>NUCLEOTIDE SEQUENCE [LARGE SCALE GENOMIC DNA]</scope>
    <source>
        <strain evidence="9 10">1A</strain>
    </source>
</reference>
<dbReference type="InterPro" id="IPR038078">
    <property type="entry name" value="PhoU-like_sf"/>
</dbReference>
<feature type="domain" description="PhoU" evidence="8">
    <location>
        <begin position="121"/>
        <end position="205"/>
    </location>
</feature>
<dbReference type="PANTHER" id="PTHR42930:SF3">
    <property type="entry name" value="PHOSPHATE-SPECIFIC TRANSPORT SYSTEM ACCESSORY PROTEIN PHOU"/>
    <property type="match status" value="1"/>
</dbReference>
<comment type="subunit">
    <text evidence="3 7">Homodimer.</text>
</comment>